<comment type="similarity">
    <text evidence="2">Belongs to the resistance-nodulation-cell division (RND) (TC 2.A.6) family.</text>
</comment>
<evidence type="ECO:0000313" key="11">
    <source>
        <dbReference type="EMBL" id="KMQ59933.1"/>
    </source>
</evidence>
<protein>
    <submittedName>
        <fullName evidence="11">Multidrug transporter AcrB</fullName>
    </submittedName>
</protein>
<feature type="transmembrane region" description="Helical" evidence="10">
    <location>
        <begin position="543"/>
        <end position="562"/>
    </location>
</feature>
<keyword evidence="5" id="KW-0997">Cell inner membrane</keyword>
<evidence type="ECO:0000313" key="12">
    <source>
        <dbReference type="Proteomes" id="UP000036261"/>
    </source>
</evidence>
<keyword evidence="6 10" id="KW-0812">Transmembrane</keyword>
<dbReference type="SUPFAM" id="SSF82714">
    <property type="entry name" value="Multidrug efflux transporter AcrB TolC docking domain, DN and DC subdomains"/>
    <property type="match status" value="2"/>
</dbReference>
<evidence type="ECO:0000256" key="3">
    <source>
        <dbReference type="ARBA" id="ARBA00022448"/>
    </source>
</evidence>
<dbReference type="InterPro" id="IPR001036">
    <property type="entry name" value="Acrflvin-R"/>
</dbReference>
<sequence length="1064" mass="116499">MFKKFIRRPVLSIVISLIIVFMGVLSLVKLPVTQFPSISPPKVNITAEYPGANNELLIKSVVIPLERGLNGVPGMKYMTSDAGNDGEASIQVVFDLGTDPNVAAVNVQNRVSSVVNKLPPLVVREGVKITREEPNMLMYINLYSDDPKADQKFLFNYADINVMSELRRVSGVGFADILGTREYAMRIWLKPDRLTAYSISADEVMESLNKQSLEASPGKTGESSGKRSQSFEYILKYSGRFNNEKDYGNIILKAKPGGEFVRLKDVADIEFGSSMYDIYSTLNGKPSAAITVKQSYGSNASDVIKNVKALMKDLEKNNFPKGMHYDISYDVSRFLDASMEKVIHTLFEAFILVAIVVFLFLGDWRSTLIPALAVPVSLVGTFAVMSAFGITLNMISLFALVMAIGVVVDDAIVVIEAVHAKMEEKGLSPLKATEEAMHEISGAIIAITLVMASVFIPIAFMSGPVGVFYRQFSITMASAIILSGVVALTLTPALCALILKNHHGKAKKKTPITIFLDKFNNLFTKGAGRYEKMLNKTVKKKSITLPLLLAFCACTFFLSNSLPSGFIPAEDQGMIYAIIQTPPGSTLERTNQIAKELLRESEDIDGVQSVSSLAGYEILTEGTGSNSGTCLINLKSWEDRKESAAEIIEKLEENAKNIPGANIEFFQPPSIPGYGAAGGFELRLLDKAGSGDYHKMEQVSNDFVKELKKRPELGSAFTFYSASFPQYMLKIDNDLAEQKGVTIENAMDNLSTLIGSNYETSFIRFDRPYKVIVQAGPQYRALPTDLLKLYVKNDKEQMVPYSDFMRMEKVYGLSEITRHNMYNSAEVSGTPAPGYSSGQAIKAIQEVADKTLPRGFGIDWAGISKDEVSRGNEAIFIFLVCLGFVYLILAAQYESFILPLPVILSLPTGIFGAFLCLKLLGLENNIYAQVAMVMLIGLLGKNAVLIVEFAVQKKAEEGIPVAQAAIEGAAIRFRPILMTSFAFVAGLIPLVMATGPGAIGNRTIGTAAAGGMLIGTIFGLMIIPGLYYIFGTIAEKSRLARYEEENPLTEQTEPYQHDDKHEDL</sequence>
<dbReference type="Gene3D" id="3.30.70.1430">
    <property type="entry name" value="Multidrug efflux transporter AcrB pore domain"/>
    <property type="match status" value="2"/>
</dbReference>
<dbReference type="Pfam" id="PF00873">
    <property type="entry name" value="ACR_tran"/>
    <property type="match status" value="1"/>
</dbReference>
<feature type="transmembrane region" description="Helical" evidence="10">
    <location>
        <begin position="976"/>
        <end position="995"/>
    </location>
</feature>
<reference evidence="11 12" key="1">
    <citation type="journal article" date="2013" name="Int. J. Syst. Evol. Microbiol.">
        <title>Chryseobacterium angstadtii sp. nov., isolated from a newt tank.</title>
        <authorList>
            <person name="Kirk K.E."/>
            <person name="Hoffman J.A."/>
            <person name="Smith K.A."/>
            <person name="Strahan B.L."/>
            <person name="Failor K.C."/>
            <person name="Krebs J.E."/>
            <person name="Gale A.N."/>
            <person name="Do T.D."/>
            <person name="Sontag T.C."/>
            <person name="Batties A.M."/>
            <person name="Mistiszyn K."/>
            <person name="Newman J.D."/>
        </authorList>
    </citation>
    <scope>NUCLEOTIDE SEQUENCE [LARGE SCALE GENOMIC DNA]</scope>
    <source>
        <strain evidence="11 12">KM</strain>
    </source>
</reference>
<dbReference type="GO" id="GO:0042910">
    <property type="term" value="F:xenobiotic transmembrane transporter activity"/>
    <property type="evidence" value="ECO:0007669"/>
    <property type="project" value="TreeGrafter"/>
</dbReference>
<feature type="transmembrane region" description="Helical" evidence="10">
    <location>
        <begin position="472"/>
        <end position="499"/>
    </location>
</feature>
<evidence type="ECO:0000256" key="9">
    <source>
        <dbReference type="SAM" id="MobiDB-lite"/>
    </source>
</evidence>
<organism evidence="11 12">
    <name type="scientific">Chryseobacterium angstadtii</name>
    <dbReference type="NCBI Taxonomy" id="558151"/>
    <lineage>
        <taxon>Bacteria</taxon>
        <taxon>Pseudomonadati</taxon>
        <taxon>Bacteroidota</taxon>
        <taxon>Flavobacteriia</taxon>
        <taxon>Flavobacteriales</taxon>
        <taxon>Weeksellaceae</taxon>
        <taxon>Chryseobacterium group</taxon>
        <taxon>Chryseobacterium</taxon>
    </lineage>
</organism>
<feature type="region of interest" description="Disordered" evidence="9">
    <location>
        <begin position="1044"/>
        <end position="1064"/>
    </location>
</feature>
<evidence type="ECO:0000256" key="5">
    <source>
        <dbReference type="ARBA" id="ARBA00022519"/>
    </source>
</evidence>
<dbReference type="PANTHER" id="PTHR32063:SF9">
    <property type="entry name" value="SIMILAR TO MULTIDRUG RESISTANCE PROTEIN MEXB"/>
    <property type="match status" value="1"/>
</dbReference>
<keyword evidence="7 10" id="KW-1133">Transmembrane helix</keyword>
<dbReference type="InterPro" id="IPR004764">
    <property type="entry name" value="MdtF-like"/>
</dbReference>
<dbReference type="Gene3D" id="3.30.70.1440">
    <property type="entry name" value="Multidrug efflux transporter AcrB pore domain"/>
    <property type="match status" value="1"/>
</dbReference>
<feature type="transmembrane region" description="Helical" evidence="10">
    <location>
        <begin position="440"/>
        <end position="460"/>
    </location>
</feature>
<evidence type="ECO:0000256" key="10">
    <source>
        <dbReference type="SAM" id="Phobius"/>
    </source>
</evidence>
<dbReference type="RefSeq" id="WP_048507868.1">
    <property type="nucleotide sequence ID" value="NZ_LFND01000006.1"/>
</dbReference>
<dbReference type="OrthoDB" id="9758940at2"/>
<dbReference type="NCBIfam" id="TIGR00915">
    <property type="entry name" value="2A0602"/>
    <property type="match status" value="1"/>
</dbReference>
<dbReference type="FunFam" id="1.20.1640.10:FF:000001">
    <property type="entry name" value="Efflux pump membrane transporter"/>
    <property type="match status" value="1"/>
</dbReference>
<dbReference type="InterPro" id="IPR027463">
    <property type="entry name" value="AcrB_DN_DC_subdom"/>
</dbReference>
<name>A0A0J7I0H3_9FLAO</name>
<dbReference type="PATRIC" id="fig|558151.6.peg.3570"/>
<dbReference type="GO" id="GO:0015562">
    <property type="term" value="F:efflux transmembrane transporter activity"/>
    <property type="evidence" value="ECO:0007669"/>
    <property type="project" value="InterPro"/>
</dbReference>
<comment type="subcellular location">
    <subcellularLocation>
        <location evidence="1">Cell inner membrane</location>
        <topology evidence="1">Multi-pass membrane protein</topology>
    </subcellularLocation>
</comment>
<evidence type="ECO:0000256" key="4">
    <source>
        <dbReference type="ARBA" id="ARBA00022475"/>
    </source>
</evidence>
<evidence type="ECO:0000256" key="8">
    <source>
        <dbReference type="ARBA" id="ARBA00023136"/>
    </source>
</evidence>
<dbReference type="Proteomes" id="UP000036261">
    <property type="component" value="Unassembled WGS sequence"/>
</dbReference>
<evidence type="ECO:0000256" key="6">
    <source>
        <dbReference type="ARBA" id="ARBA00022692"/>
    </source>
</evidence>
<evidence type="ECO:0000256" key="2">
    <source>
        <dbReference type="ARBA" id="ARBA00010942"/>
    </source>
</evidence>
<dbReference type="EMBL" id="LFND01000006">
    <property type="protein sequence ID" value="KMQ59933.1"/>
    <property type="molecule type" value="Genomic_DNA"/>
</dbReference>
<dbReference type="GO" id="GO:0005886">
    <property type="term" value="C:plasma membrane"/>
    <property type="evidence" value="ECO:0007669"/>
    <property type="project" value="UniProtKB-SubCell"/>
</dbReference>
<feature type="transmembrane region" description="Helical" evidence="10">
    <location>
        <begin position="898"/>
        <end position="920"/>
    </location>
</feature>
<evidence type="ECO:0000256" key="7">
    <source>
        <dbReference type="ARBA" id="ARBA00022989"/>
    </source>
</evidence>
<accession>A0A0J7I0H3</accession>
<feature type="transmembrane region" description="Helical" evidence="10">
    <location>
        <begin position="926"/>
        <end position="947"/>
    </location>
</feature>
<feature type="transmembrane region" description="Helical" evidence="10">
    <location>
        <begin position="1007"/>
        <end position="1030"/>
    </location>
</feature>
<dbReference type="Gene3D" id="3.30.2090.10">
    <property type="entry name" value="Multidrug efflux transporter AcrB TolC docking domain, DN and DC subdomains"/>
    <property type="match status" value="2"/>
</dbReference>
<dbReference type="AlphaFoldDB" id="A0A0J7I0H3"/>
<keyword evidence="8 10" id="KW-0472">Membrane</keyword>
<feature type="compositionally biased region" description="Basic and acidic residues" evidence="9">
    <location>
        <begin position="1055"/>
        <end position="1064"/>
    </location>
</feature>
<comment type="caution">
    <text evidence="11">The sequence shown here is derived from an EMBL/GenBank/DDBJ whole genome shotgun (WGS) entry which is preliminary data.</text>
</comment>
<dbReference type="PANTHER" id="PTHR32063">
    <property type="match status" value="1"/>
</dbReference>
<evidence type="ECO:0000256" key="1">
    <source>
        <dbReference type="ARBA" id="ARBA00004429"/>
    </source>
</evidence>
<dbReference type="SUPFAM" id="SSF82693">
    <property type="entry name" value="Multidrug efflux transporter AcrB pore domain, PN1, PN2, PC1 and PC2 subdomains"/>
    <property type="match status" value="4"/>
</dbReference>
<keyword evidence="3" id="KW-0813">Transport</keyword>
<feature type="transmembrane region" description="Helical" evidence="10">
    <location>
        <begin position="394"/>
        <end position="419"/>
    </location>
</feature>
<dbReference type="PRINTS" id="PR00702">
    <property type="entry name" value="ACRIFLAVINRP"/>
</dbReference>
<keyword evidence="4" id="KW-1003">Cell membrane</keyword>
<gene>
    <name evidence="11" type="ORF">ACM46_16870</name>
</gene>
<dbReference type="Gene3D" id="1.20.1640.10">
    <property type="entry name" value="Multidrug efflux transporter AcrB transmembrane domain"/>
    <property type="match status" value="2"/>
</dbReference>
<proteinExistence type="inferred from homology"/>
<dbReference type="GO" id="GO:0009636">
    <property type="term" value="P:response to toxic substance"/>
    <property type="evidence" value="ECO:0007669"/>
    <property type="project" value="UniProtKB-ARBA"/>
</dbReference>
<feature type="transmembrane region" description="Helical" evidence="10">
    <location>
        <begin position="874"/>
        <end position="891"/>
    </location>
</feature>
<feature type="transmembrane region" description="Helical" evidence="10">
    <location>
        <begin position="368"/>
        <end position="388"/>
    </location>
</feature>
<dbReference type="STRING" id="558151.ACM46_16870"/>
<dbReference type="SUPFAM" id="SSF82866">
    <property type="entry name" value="Multidrug efflux transporter AcrB transmembrane domain"/>
    <property type="match status" value="2"/>
</dbReference>
<keyword evidence="12" id="KW-1185">Reference proteome</keyword>
<feature type="transmembrane region" description="Helical" evidence="10">
    <location>
        <begin position="342"/>
        <end position="361"/>
    </location>
</feature>
<dbReference type="Gene3D" id="3.30.70.1320">
    <property type="entry name" value="Multidrug efflux transporter AcrB pore domain like"/>
    <property type="match status" value="1"/>
</dbReference>